<dbReference type="GO" id="GO:0007165">
    <property type="term" value="P:signal transduction"/>
    <property type="evidence" value="ECO:0007669"/>
    <property type="project" value="TreeGrafter"/>
</dbReference>
<feature type="domain" description="Tail specific protease" evidence="2">
    <location>
        <begin position="312"/>
        <end position="518"/>
    </location>
</feature>
<dbReference type="OrthoDB" id="5379939at2"/>
<dbReference type="SMART" id="SM00245">
    <property type="entry name" value="TSPc"/>
    <property type="match status" value="1"/>
</dbReference>
<evidence type="ECO:0000259" key="2">
    <source>
        <dbReference type="SMART" id="SM00245"/>
    </source>
</evidence>
<dbReference type="InterPro" id="IPR029045">
    <property type="entry name" value="ClpP/crotonase-like_dom_sf"/>
</dbReference>
<dbReference type="PANTHER" id="PTHR32060:SF30">
    <property type="entry name" value="CARBOXY-TERMINAL PROCESSING PROTEASE CTPA"/>
    <property type="match status" value="1"/>
</dbReference>
<evidence type="ECO:0000313" key="4">
    <source>
        <dbReference type="Proteomes" id="UP000248079"/>
    </source>
</evidence>
<feature type="signal peptide" evidence="1">
    <location>
        <begin position="1"/>
        <end position="20"/>
    </location>
</feature>
<feature type="chain" id="PRO_5016103014" description="Tail specific protease domain-containing protein" evidence="1">
    <location>
        <begin position="21"/>
        <end position="547"/>
    </location>
</feature>
<reference evidence="3 4" key="1">
    <citation type="submission" date="2018-05" db="EMBL/GenBank/DDBJ databases">
        <title>Marinifilum breve JC075T sp. nov., a marine bacterium isolated from Yongle Blue Hole in the South China Sea.</title>
        <authorList>
            <person name="Fu T."/>
        </authorList>
    </citation>
    <scope>NUCLEOTIDE SEQUENCE [LARGE SCALE GENOMIC DNA]</scope>
    <source>
        <strain evidence="3 4">JC075</strain>
    </source>
</reference>
<organism evidence="3 4">
    <name type="scientific">Marinifilum breve</name>
    <dbReference type="NCBI Taxonomy" id="2184082"/>
    <lineage>
        <taxon>Bacteria</taxon>
        <taxon>Pseudomonadati</taxon>
        <taxon>Bacteroidota</taxon>
        <taxon>Bacteroidia</taxon>
        <taxon>Marinilabiliales</taxon>
        <taxon>Marinifilaceae</taxon>
    </lineage>
</organism>
<dbReference type="GO" id="GO:0030288">
    <property type="term" value="C:outer membrane-bounded periplasmic space"/>
    <property type="evidence" value="ECO:0007669"/>
    <property type="project" value="TreeGrafter"/>
</dbReference>
<keyword evidence="4" id="KW-1185">Reference proteome</keyword>
<dbReference type="RefSeq" id="WP_110360262.1">
    <property type="nucleotide sequence ID" value="NZ_QFLI01000003.1"/>
</dbReference>
<keyword evidence="1" id="KW-0732">Signal</keyword>
<dbReference type="Gene3D" id="2.30.42.10">
    <property type="match status" value="1"/>
</dbReference>
<dbReference type="InterPro" id="IPR005151">
    <property type="entry name" value="Tail-specific_protease"/>
</dbReference>
<sequence>MRRFFLLLVIVVLNNSFTIAQQKISETEKIVSLGKIYGFLKYYHPEVGKGNFDWDKEFIKQLPRVINAKNKDVLSEIYCSWIDSLGAVRECKKGDKGEEYFDKNFDLSWLHNDSIFNEKLIEKLKYIEKNRFKGKNYYVTSELNGKIKVTNEPIYENIEFPSEDYRLLGLVKYWNIIEYFYPYKYLTDQNWNSVLAEMIPKFRNVSNVKDYQNTIRELIVKLDDGHAWVNFSDKWPLYLPVKVTSINNRIVISEYFNDSLANQNNLKIGDVVLKVNQIDIENIINEKMNYVSGSNKNQKRINACNAILRGESDSVTLTIERAGKVYDVNASRYNFKKFKYYKNRKVIKSREIHSDIGYLNMDFIEENDVAKVFKLFKAKKAIIIDLRNYPNFIYRSVSKQINSENRIFSKYYSPEITYPGRFKYSYLRTGSKNKKSYKGKVILLVNEKSVSRSEFTAMAFQTADNVITVGSQTAGADGDVVKFNYMGGYKTAITGNGVLYPKGEETQRVGVKVDVEVKPTIEGLREGRDEVLEKAIQLAKENINLSL</sequence>
<gene>
    <name evidence="3" type="ORF">DF185_08165</name>
</gene>
<dbReference type="Gene3D" id="3.30.750.44">
    <property type="match status" value="1"/>
</dbReference>
<evidence type="ECO:0000256" key="1">
    <source>
        <dbReference type="SAM" id="SignalP"/>
    </source>
</evidence>
<dbReference type="AlphaFoldDB" id="A0A2V4A297"/>
<dbReference type="CDD" id="cd07562">
    <property type="entry name" value="Peptidase_S41_TRI"/>
    <property type="match status" value="1"/>
</dbReference>
<dbReference type="Pfam" id="PF03572">
    <property type="entry name" value="Peptidase_S41"/>
    <property type="match status" value="1"/>
</dbReference>
<proteinExistence type="predicted"/>
<dbReference type="Gene3D" id="3.90.226.10">
    <property type="entry name" value="2-enoyl-CoA Hydratase, Chain A, domain 1"/>
    <property type="match status" value="1"/>
</dbReference>
<dbReference type="GO" id="GO:0006508">
    <property type="term" value="P:proteolysis"/>
    <property type="evidence" value="ECO:0007669"/>
    <property type="project" value="InterPro"/>
</dbReference>
<dbReference type="SUPFAM" id="SSF50156">
    <property type="entry name" value="PDZ domain-like"/>
    <property type="match status" value="1"/>
</dbReference>
<name>A0A2V4A297_9BACT</name>
<evidence type="ECO:0000313" key="3">
    <source>
        <dbReference type="EMBL" id="PXY01450.1"/>
    </source>
</evidence>
<dbReference type="SUPFAM" id="SSF52096">
    <property type="entry name" value="ClpP/crotonase"/>
    <property type="match status" value="1"/>
</dbReference>
<dbReference type="PANTHER" id="PTHR32060">
    <property type="entry name" value="TAIL-SPECIFIC PROTEASE"/>
    <property type="match status" value="1"/>
</dbReference>
<protein>
    <recommendedName>
        <fullName evidence="2">Tail specific protease domain-containing protein</fullName>
    </recommendedName>
</protein>
<dbReference type="EMBL" id="QFLI01000003">
    <property type="protein sequence ID" value="PXY01450.1"/>
    <property type="molecule type" value="Genomic_DNA"/>
</dbReference>
<comment type="caution">
    <text evidence="3">The sequence shown here is derived from an EMBL/GenBank/DDBJ whole genome shotgun (WGS) entry which is preliminary data.</text>
</comment>
<dbReference type="Proteomes" id="UP000248079">
    <property type="component" value="Unassembled WGS sequence"/>
</dbReference>
<accession>A0A2V4A297</accession>
<dbReference type="GO" id="GO:0004175">
    <property type="term" value="F:endopeptidase activity"/>
    <property type="evidence" value="ECO:0007669"/>
    <property type="project" value="TreeGrafter"/>
</dbReference>
<dbReference type="GO" id="GO:0008236">
    <property type="term" value="F:serine-type peptidase activity"/>
    <property type="evidence" value="ECO:0007669"/>
    <property type="project" value="InterPro"/>
</dbReference>
<dbReference type="InterPro" id="IPR036034">
    <property type="entry name" value="PDZ_sf"/>
</dbReference>